<gene>
    <name evidence="2" type="ORF">E3T61_21315</name>
</gene>
<accession>A0A4R9BFP8</accession>
<reference evidence="2 3" key="1">
    <citation type="submission" date="2019-03" db="EMBL/GenBank/DDBJ databases">
        <title>Genomics of glacier-inhabiting Cryobacterium strains.</title>
        <authorList>
            <person name="Liu Q."/>
            <person name="Xin Y.-H."/>
        </authorList>
    </citation>
    <scope>NUCLEOTIDE SEQUENCE [LARGE SCALE GENOMIC DNA]</scope>
    <source>
        <strain evidence="2 3">Sr59</strain>
    </source>
</reference>
<evidence type="ECO:0000313" key="3">
    <source>
        <dbReference type="Proteomes" id="UP000298468"/>
    </source>
</evidence>
<dbReference type="Proteomes" id="UP000298468">
    <property type="component" value="Unassembled WGS sequence"/>
</dbReference>
<dbReference type="InterPro" id="IPR049804">
    <property type="entry name" value="Choice_anch_L"/>
</dbReference>
<keyword evidence="3" id="KW-1185">Reference proteome</keyword>
<evidence type="ECO:0000256" key="1">
    <source>
        <dbReference type="SAM" id="SignalP"/>
    </source>
</evidence>
<keyword evidence="1" id="KW-0732">Signal</keyword>
<protein>
    <submittedName>
        <fullName evidence="2">Peptidase</fullName>
    </submittedName>
</protein>
<dbReference type="RefSeq" id="WP_134642830.1">
    <property type="nucleotide sequence ID" value="NZ_SOHM01000050.1"/>
</dbReference>
<name>A0A4R9BFP8_9MICO</name>
<sequence>MDTKTSRRAGTLRRGLTAGVATVAAILLAASPALAAPRVSVSTLREVSAAQLADSLAGRGLKVQDATFSGTAVQAGLYKAPVLEKKNSTGVALSTGSLIDADPQSDADVDFTKSSLLGPNTRLTTTGDFGGAGDADLTAQAGVSSYDAAVLTFTVKPKHKHLYLEYGFGSEEYANWTAQGYNDALGIWVNGQLCSTVPGTSEPAGVSTINPTAHPELYVPNFTDRTPGTQPTEMNGFTKPLQCHADVTPGTPVTVKIAVADTLDGQLDTTLLLAAKSLYSSPSRP</sequence>
<comment type="caution">
    <text evidence="2">The sequence shown here is derived from an EMBL/GenBank/DDBJ whole genome shotgun (WGS) entry which is preliminary data.</text>
</comment>
<dbReference type="AlphaFoldDB" id="A0A4R9BFP8"/>
<proteinExistence type="predicted"/>
<feature type="signal peptide" evidence="1">
    <location>
        <begin position="1"/>
        <end position="35"/>
    </location>
</feature>
<evidence type="ECO:0000313" key="2">
    <source>
        <dbReference type="EMBL" id="TFD83337.1"/>
    </source>
</evidence>
<dbReference type="OrthoDB" id="6305173at2"/>
<feature type="chain" id="PRO_5020706525" evidence="1">
    <location>
        <begin position="36"/>
        <end position="285"/>
    </location>
</feature>
<dbReference type="EMBL" id="SOHM01000050">
    <property type="protein sequence ID" value="TFD83337.1"/>
    <property type="molecule type" value="Genomic_DNA"/>
</dbReference>
<dbReference type="NCBIfam" id="NF038133">
    <property type="entry name" value="choice_anch_L"/>
    <property type="match status" value="1"/>
</dbReference>
<organism evidence="2 3">
    <name type="scientific">Cryobacterium lactosi</name>
    <dbReference type="NCBI Taxonomy" id="1259202"/>
    <lineage>
        <taxon>Bacteria</taxon>
        <taxon>Bacillati</taxon>
        <taxon>Actinomycetota</taxon>
        <taxon>Actinomycetes</taxon>
        <taxon>Micrococcales</taxon>
        <taxon>Microbacteriaceae</taxon>
        <taxon>Cryobacterium</taxon>
    </lineage>
</organism>